<accession>A0A1A9EYD4</accession>
<name>A0A1A9EYD4_9GAMM</name>
<dbReference type="EMBL" id="CP015839">
    <property type="protein sequence ID" value="ANG62897.1"/>
    <property type="molecule type" value="Genomic_DNA"/>
</dbReference>
<dbReference type="Proteomes" id="UP000078070">
    <property type="component" value="Chromosome"/>
</dbReference>
<proteinExistence type="predicted"/>
<evidence type="ECO:0008006" key="3">
    <source>
        <dbReference type="Google" id="ProtNLM"/>
    </source>
</evidence>
<dbReference type="RefSeq" id="WP_067381822.1">
    <property type="nucleotide sequence ID" value="NZ_CP015839.1"/>
</dbReference>
<protein>
    <recommendedName>
        <fullName evidence="3">DUF1835 domain-containing protein</fullName>
    </recommendedName>
</protein>
<sequence length="323" mass="35596">MLHITNGDMANQWLQSAGIGDEYLAWSDVLHEGPVPGGLTLDELSRVRAAFIANCGWATDFEAQTHFQARDALFRRGARAGGIVIWNSFELYDQLHLLQLLNWYHEEGQGLAWPELVLVEDYLGQTEPERAAVLYATRQRVSEAQMTLAVDAWQAFCSANPRTLANLLRQDLSALPFLAAAVERLLQEYPGPWGINRTEKQLLEAVSAGVEDAAGLFRAVRAAEEVAFMGDASFWRVLEGLLRAPAALLRSEGGHFVRPALAGCDEAFLALRFSLTPRGQQVLAGAQDWLSEQAIDRWIGGVHFGGSGIWRWDADAGALKRGL</sequence>
<gene>
    <name evidence="1" type="ORF">A8C75_10640</name>
</gene>
<reference evidence="1 2" key="2">
    <citation type="journal article" date="2018" name="Int. J. Syst. Evol. Microbiol.">
        <title>Marinobacterium aestuarii sp. nov., a benzene-degrading marine bacterium isolated from estuary sediment.</title>
        <authorList>
            <person name="Bae S.S."/>
            <person name="Jung J."/>
            <person name="Chung D."/>
            <person name="Baek K."/>
        </authorList>
    </citation>
    <scope>NUCLEOTIDE SEQUENCE [LARGE SCALE GENOMIC DNA]</scope>
    <source>
        <strain evidence="1 2">ST58-10</strain>
    </source>
</reference>
<reference evidence="2" key="1">
    <citation type="submission" date="2016-05" db="EMBL/GenBank/DDBJ databases">
        <authorList>
            <person name="Baek K."/>
            <person name="Yang S.-J."/>
        </authorList>
    </citation>
    <scope>NUCLEOTIDE SEQUENCE [LARGE SCALE GENOMIC DNA]</scope>
    <source>
        <strain evidence="2">ST58-10</strain>
    </source>
</reference>
<dbReference type="OrthoDB" id="127805at2"/>
<dbReference type="KEGG" id="mars:A8C75_10640"/>
<dbReference type="STRING" id="1821621.A8C75_10640"/>
<dbReference type="AlphaFoldDB" id="A0A1A9EYD4"/>
<organism evidence="1 2">
    <name type="scientific">Marinobacterium aestuarii</name>
    <dbReference type="NCBI Taxonomy" id="1821621"/>
    <lineage>
        <taxon>Bacteria</taxon>
        <taxon>Pseudomonadati</taxon>
        <taxon>Pseudomonadota</taxon>
        <taxon>Gammaproteobacteria</taxon>
        <taxon>Oceanospirillales</taxon>
        <taxon>Oceanospirillaceae</taxon>
        <taxon>Marinobacterium</taxon>
    </lineage>
</organism>
<keyword evidence="2" id="KW-1185">Reference proteome</keyword>
<evidence type="ECO:0000313" key="2">
    <source>
        <dbReference type="Proteomes" id="UP000078070"/>
    </source>
</evidence>
<evidence type="ECO:0000313" key="1">
    <source>
        <dbReference type="EMBL" id="ANG62897.1"/>
    </source>
</evidence>